<sequence>MLLKAKAYGDFVKKGEHTYRKSAYLQWGDSEQSLGACLMLNPGSATITDDLSHSLQEQGYANGRIKTEDPTMRQLIRIVEAIYEKNSEICGRFHIYNLFTLRHTNAEQAIKLFESHVEEGEYSIHDSLVTKKELQKHPWLILGWGLKQKSNWTYLKGVKQEWLKVIEEADVPIIGKKDDSSGEYYHPSPQLYSKRERMFEELVSQHRQTVRTKKGSQDLIEKYVNDKQAEINREILKSSPSLLSFIENDKEIKWYSPLKDCGYKEYRNEFLNCDDNWTPYKDKMDKYWPKRGPSWDGIATVEGKDGRKALLLVEAKAHVREMNSQLRASDDKSIELILRTIQETKSFFGSEVPIDTWVKHYYQLANRFAYLYLMNEKFNIPTWLVLVNFVNDVSHKPTTIDEWFNHYKKVFTELDIKPSSSGMLSHLITVYPEG</sequence>
<name>A0ABW2K6P3_9BACI</name>
<protein>
    <submittedName>
        <fullName evidence="1">DUF1643 domain-containing protein</fullName>
    </submittedName>
</protein>
<dbReference type="Proteomes" id="UP001596494">
    <property type="component" value="Unassembled WGS sequence"/>
</dbReference>
<dbReference type="InterPro" id="IPR012441">
    <property type="entry name" value="DUF1643"/>
</dbReference>
<accession>A0ABW2K6P3</accession>
<proteinExistence type="predicted"/>
<dbReference type="EMBL" id="JBHTBY010000017">
    <property type="protein sequence ID" value="MFC7322515.1"/>
    <property type="molecule type" value="Genomic_DNA"/>
</dbReference>
<evidence type="ECO:0000313" key="2">
    <source>
        <dbReference type="Proteomes" id="UP001596494"/>
    </source>
</evidence>
<keyword evidence="2" id="KW-1185">Reference proteome</keyword>
<dbReference type="RefSeq" id="WP_289214895.1">
    <property type="nucleotide sequence ID" value="NZ_JAPVRC010000002.1"/>
</dbReference>
<gene>
    <name evidence="1" type="ORF">ACFQMN_16755</name>
</gene>
<dbReference type="Pfam" id="PF07799">
    <property type="entry name" value="DUF1643"/>
    <property type="match status" value="1"/>
</dbReference>
<comment type="caution">
    <text evidence="1">The sequence shown here is derived from an EMBL/GenBank/DDBJ whole genome shotgun (WGS) entry which is preliminary data.</text>
</comment>
<reference evidence="2" key="1">
    <citation type="journal article" date="2019" name="Int. J. Syst. Evol. Microbiol.">
        <title>The Global Catalogue of Microorganisms (GCM) 10K type strain sequencing project: providing services to taxonomists for standard genome sequencing and annotation.</title>
        <authorList>
            <consortium name="The Broad Institute Genomics Platform"/>
            <consortium name="The Broad Institute Genome Sequencing Center for Infectious Disease"/>
            <person name="Wu L."/>
            <person name="Ma J."/>
        </authorList>
    </citation>
    <scope>NUCLEOTIDE SEQUENCE [LARGE SCALE GENOMIC DNA]</scope>
    <source>
        <strain evidence="2">CCUG 73951</strain>
    </source>
</reference>
<organism evidence="1 2">
    <name type="scientific">Halobacillus campisalis</name>
    <dbReference type="NCBI Taxonomy" id="435909"/>
    <lineage>
        <taxon>Bacteria</taxon>
        <taxon>Bacillati</taxon>
        <taxon>Bacillota</taxon>
        <taxon>Bacilli</taxon>
        <taxon>Bacillales</taxon>
        <taxon>Bacillaceae</taxon>
        <taxon>Halobacillus</taxon>
    </lineage>
</organism>
<evidence type="ECO:0000313" key="1">
    <source>
        <dbReference type="EMBL" id="MFC7322515.1"/>
    </source>
</evidence>